<sequence length="232" mass="26877">MAAEIARVFIGFDSKEVVAYHVLAQSIIEHASMPVMFCPIVLPHLEGTFTRERNALQSTEFSFSRFLVPYLSHYEGWSLFMDCDMLMRADIAELWALRDENAAVMCVQHDYQPKVETKFLGQVQTKYEKKNWSSVMLFNNAKCRALSPDFVNTATGLELHQFKWLENDGQIGELPAAWNWLVNEYDHDPAAKNVHFTDGGPYFDEYRDDDYAEEWFAMRDRVLDVTQRAPKA</sequence>
<dbReference type="EMBL" id="QYRN01000004">
    <property type="protein sequence ID" value="RIY01495.1"/>
    <property type="molecule type" value="Genomic_DNA"/>
</dbReference>
<evidence type="ECO:0000313" key="1">
    <source>
        <dbReference type="EMBL" id="RIY01495.1"/>
    </source>
</evidence>
<dbReference type="PANTHER" id="PTHR35105">
    <property type="entry name" value="EXPRESSED PROTEIN"/>
    <property type="match status" value="1"/>
</dbReference>
<dbReference type="OrthoDB" id="7340531at2"/>
<dbReference type="SUPFAM" id="SSF53448">
    <property type="entry name" value="Nucleotide-diphospho-sugar transferases"/>
    <property type="match status" value="1"/>
</dbReference>
<reference evidence="2" key="1">
    <citation type="submission" date="2018-09" db="EMBL/GenBank/DDBJ databases">
        <authorList>
            <person name="Tuo L."/>
        </authorList>
    </citation>
    <scope>NUCLEOTIDE SEQUENCE [LARGE SCALE GENOMIC DNA]</scope>
    <source>
        <strain evidence="2">M2BS4Y-1</strain>
    </source>
</reference>
<dbReference type="GO" id="GO:0016740">
    <property type="term" value="F:transferase activity"/>
    <property type="evidence" value="ECO:0007669"/>
    <property type="project" value="UniProtKB-KW"/>
</dbReference>
<comment type="caution">
    <text evidence="1">The sequence shown here is derived from an EMBL/GenBank/DDBJ whole genome shotgun (WGS) entry which is preliminary data.</text>
</comment>
<evidence type="ECO:0000313" key="2">
    <source>
        <dbReference type="Proteomes" id="UP000265750"/>
    </source>
</evidence>
<protein>
    <submittedName>
        <fullName evidence="1">Glycosyltransferase</fullName>
    </submittedName>
</protein>
<keyword evidence="1" id="KW-0808">Transferase</keyword>
<proteinExistence type="predicted"/>
<dbReference type="InterPro" id="IPR029044">
    <property type="entry name" value="Nucleotide-diphossugar_trans"/>
</dbReference>
<dbReference type="RefSeq" id="WP_119539705.1">
    <property type="nucleotide sequence ID" value="NZ_QYRN01000004.1"/>
</dbReference>
<keyword evidence="2" id="KW-1185">Reference proteome</keyword>
<organism evidence="1 2">
    <name type="scientific">Aureimonas flava</name>
    <dbReference type="NCBI Taxonomy" id="2320271"/>
    <lineage>
        <taxon>Bacteria</taxon>
        <taxon>Pseudomonadati</taxon>
        <taxon>Pseudomonadota</taxon>
        <taxon>Alphaproteobacteria</taxon>
        <taxon>Hyphomicrobiales</taxon>
        <taxon>Aurantimonadaceae</taxon>
        <taxon>Aureimonas</taxon>
    </lineage>
</organism>
<gene>
    <name evidence="1" type="ORF">D3218_09120</name>
</gene>
<name>A0A3A1WM35_9HYPH</name>
<dbReference type="AlphaFoldDB" id="A0A3A1WM35"/>
<dbReference type="PANTHER" id="PTHR35105:SF2">
    <property type="entry name" value="PROTEIN CDI"/>
    <property type="match status" value="1"/>
</dbReference>
<accession>A0A3A1WM35</accession>
<dbReference type="Proteomes" id="UP000265750">
    <property type="component" value="Unassembled WGS sequence"/>
</dbReference>
<dbReference type="Gene3D" id="3.90.550.10">
    <property type="entry name" value="Spore Coat Polysaccharide Biosynthesis Protein SpsA, Chain A"/>
    <property type="match status" value="1"/>
</dbReference>